<protein>
    <submittedName>
        <fullName evidence="7">LRRCT domain-containing protein</fullName>
    </submittedName>
</protein>
<keyword evidence="4" id="KW-1133">Transmembrane helix</keyword>
<feature type="compositionally biased region" description="Acidic residues" evidence="3">
    <location>
        <begin position="76"/>
        <end position="85"/>
    </location>
</feature>
<feature type="signal peptide" evidence="5">
    <location>
        <begin position="1"/>
        <end position="19"/>
    </location>
</feature>
<evidence type="ECO:0000256" key="1">
    <source>
        <dbReference type="ARBA" id="ARBA00022614"/>
    </source>
</evidence>
<dbReference type="Pfam" id="PF13516">
    <property type="entry name" value="LRR_6"/>
    <property type="match status" value="1"/>
</dbReference>
<evidence type="ECO:0000313" key="6">
    <source>
        <dbReference type="Proteomes" id="UP000050741"/>
    </source>
</evidence>
<keyword evidence="1" id="KW-0433">Leucine-rich repeat</keyword>
<feature type="region of interest" description="Disordered" evidence="3">
    <location>
        <begin position="50"/>
        <end position="85"/>
    </location>
</feature>
<dbReference type="SUPFAM" id="SSF52058">
    <property type="entry name" value="L domain-like"/>
    <property type="match status" value="1"/>
</dbReference>
<keyword evidence="5" id="KW-0732">Signal</keyword>
<keyword evidence="2" id="KW-0677">Repeat</keyword>
<organism evidence="6 7">
    <name type="scientific">Globodera pallida</name>
    <name type="common">Potato cyst nematode worm</name>
    <name type="synonym">Heterodera pallida</name>
    <dbReference type="NCBI Taxonomy" id="36090"/>
    <lineage>
        <taxon>Eukaryota</taxon>
        <taxon>Metazoa</taxon>
        <taxon>Ecdysozoa</taxon>
        <taxon>Nematoda</taxon>
        <taxon>Chromadorea</taxon>
        <taxon>Rhabditida</taxon>
        <taxon>Tylenchina</taxon>
        <taxon>Tylenchomorpha</taxon>
        <taxon>Tylenchoidea</taxon>
        <taxon>Heteroderidae</taxon>
        <taxon>Heteroderinae</taxon>
        <taxon>Globodera</taxon>
    </lineage>
</organism>
<keyword evidence="4" id="KW-0812">Transmembrane</keyword>
<dbReference type="InterPro" id="IPR003591">
    <property type="entry name" value="Leu-rich_rpt_typical-subtyp"/>
</dbReference>
<keyword evidence="4" id="KW-0472">Membrane</keyword>
<name>A0A183BHH5_GLOPA</name>
<evidence type="ECO:0000256" key="2">
    <source>
        <dbReference type="ARBA" id="ARBA00022737"/>
    </source>
</evidence>
<evidence type="ECO:0000313" key="7">
    <source>
        <dbReference type="WBParaSite" id="GPLIN_000005300"/>
    </source>
</evidence>
<dbReference type="PROSITE" id="PS51450">
    <property type="entry name" value="LRR"/>
    <property type="match status" value="2"/>
</dbReference>
<evidence type="ECO:0000256" key="4">
    <source>
        <dbReference type="SAM" id="Phobius"/>
    </source>
</evidence>
<dbReference type="PANTHER" id="PTHR24366">
    <property type="entry name" value="IG(IMMUNOGLOBULIN) AND LRR(LEUCINE RICH REPEAT) DOMAINS"/>
    <property type="match status" value="1"/>
</dbReference>
<evidence type="ECO:0000256" key="5">
    <source>
        <dbReference type="SAM" id="SignalP"/>
    </source>
</evidence>
<keyword evidence="6" id="KW-1185">Reference proteome</keyword>
<reference evidence="6" key="1">
    <citation type="submission" date="2013-12" db="EMBL/GenBank/DDBJ databases">
        <authorList>
            <person name="Aslett M."/>
        </authorList>
    </citation>
    <scope>NUCLEOTIDE SEQUENCE [LARGE SCALE GENOMIC DNA]</scope>
    <source>
        <strain evidence="6">Lindley</strain>
    </source>
</reference>
<evidence type="ECO:0000256" key="3">
    <source>
        <dbReference type="SAM" id="MobiDB-lite"/>
    </source>
</evidence>
<dbReference type="Pfam" id="PF13855">
    <property type="entry name" value="LRR_8"/>
    <property type="match status" value="2"/>
</dbReference>
<dbReference type="InterPro" id="IPR001611">
    <property type="entry name" value="Leu-rich_rpt"/>
</dbReference>
<dbReference type="WBParaSite" id="GPLIN_000005300">
    <property type="protein sequence ID" value="GPLIN_000005300"/>
    <property type="gene ID" value="GPLIN_000005300"/>
</dbReference>
<sequence>MSLFAIFLLLLSIPCSSIGALISPSRSLSARHDMCPAKCECQKSYSRQKQQQNGHYEEGHGHQHSATESSTKAEEEQLEEEAEDNEDVQLISVRCVRGGLNDSEFLALLQSLPADVHELEVRGTMATRNNFQWNDNINRLSRLSRLVLSNSDIPALSQSIRLPLLRVLDLSGNNLEHIQLGSFLGMPMLERLDLSRNRISVLPTGAFIYLKVLMFSKKLEQSIPIQKLSSLSLSHNRLNRELTTGNLLRGPRGLRELELDGNRLSARQLNEMFGDLGTLTRLEVNYCGLNDAAVWTLNLSSVPELRRIGLAGNNLSQVPSTTLRALALLDTVDLSHNLIRTLGPCAFCGSNISRVLLGHNLLGLGDDFRFIHREAFADTHILELDLSYNQLRSAGFNSVMLHGAQESLEVLHLSGNDHLTLDGQQLIGTLPHLKELHVADSELGSVPYSLPKAYGQLTLLNLSGNGLDLLPPNLGSMFPQLHVLDLLDNKDVLRYDETLCAEPVMLRGQPMHRVQKINDCAILFGANYGITQNTELLLILGALLLAALLLSVVLALLLYCGRERNQKGTYVTGEGVGEEGDGKKMTTTTTMMSKSTTLISNGMAAGGGGRGLMDLGFEFF</sequence>
<feature type="chain" id="PRO_5008146171" evidence="5">
    <location>
        <begin position="20"/>
        <end position="620"/>
    </location>
</feature>
<dbReference type="AlphaFoldDB" id="A0A183BHH5"/>
<reference evidence="7" key="3">
    <citation type="submission" date="2016-06" db="UniProtKB">
        <authorList>
            <consortium name="WormBaseParasite"/>
        </authorList>
    </citation>
    <scope>IDENTIFICATION</scope>
</reference>
<feature type="transmembrane region" description="Helical" evidence="4">
    <location>
        <begin position="536"/>
        <end position="559"/>
    </location>
</feature>
<dbReference type="Proteomes" id="UP000050741">
    <property type="component" value="Unassembled WGS sequence"/>
</dbReference>
<reference evidence="6" key="2">
    <citation type="submission" date="2014-05" db="EMBL/GenBank/DDBJ databases">
        <title>The genome and life-stage specific transcriptomes of Globodera pallida elucidate key aspects of plant parasitism by a cyst nematode.</title>
        <authorList>
            <person name="Cotton J.A."/>
            <person name="Lilley C.J."/>
            <person name="Jones L.M."/>
            <person name="Kikuchi T."/>
            <person name="Reid A.J."/>
            <person name="Thorpe P."/>
            <person name="Tsai I.J."/>
            <person name="Beasley H."/>
            <person name="Blok V."/>
            <person name="Cock P.J.A."/>
            <person name="Van den Akker S.E."/>
            <person name="Holroyd N."/>
            <person name="Hunt M."/>
            <person name="Mantelin S."/>
            <person name="Naghra H."/>
            <person name="Pain A."/>
            <person name="Palomares-Rius J.E."/>
            <person name="Zarowiecki M."/>
            <person name="Berriman M."/>
            <person name="Jones J.T."/>
            <person name="Urwin P.E."/>
        </authorList>
    </citation>
    <scope>NUCLEOTIDE SEQUENCE [LARGE SCALE GENOMIC DNA]</scope>
    <source>
        <strain evidence="6">Lindley</strain>
    </source>
</reference>
<dbReference type="SMART" id="SM00369">
    <property type="entry name" value="LRR_TYP"/>
    <property type="match status" value="7"/>
</dbReference>
<dbReference type="Gene3D" id="3.80.10.10">
    <property type="entry name" value="Ribonuclease Inhibitor"/>
    <property type="match status" value="2"/>
</dbReference>
<accession>A0A183BHH5</accession>
<dbReference type="PANTHER" id="PTHR24366:SF171">
    <property type="entry name" value="LEUCINE RICH REPEAT NEURONAL 4"/>
    <property type="match status" value="1"/>
</dbReference>
<dbReference type="InterPro" id="IPR032675">
    <property type="entry name" value="LRR_dom_sf"/>
</dbReference>
<proteinExistence type="predicted"/>
<dbReference type="Pfam" id="PF00560">
    <property type="entry name" value="LRR_1"/>
    <property type="match status" value="1"/>
</dbReference>